<evidence type="ECO:0000256" key="1">
    <source>
        <dbReference type="ARBA" id="ARBA00022737"/>
    </source>
</evidence>
<protein>
    <submittedName>
        <fullName evidence="4">Tetratricopeptide repeat protein</fullName>
    </submittedName>
</protein>
<feature type="repeat" description="TPR" evidence="3">
    <location>
        <begin position="72"/>
        <end position="105"/>
    </location>
</feature>
<reference evidence="4 5" key="1">
    <citation type="submission" date="2018-08" db="EMBL/GenBank/DDBJ databases">
        <title>A genome reference for cultivated species of the human gut microbiota.</title>
        <authorList>
            <person name="Zou Y."/>
            <person name="Xue W."/>
            <person name="Luo G."/>
        </authorList>
    </citation>
    <scope>NUCLEOTIDE SEQUENCE [LARGE SCALE GENOMIC DNA]</scope>
    <source>
        <strain evidence="4 5">AF25-6</strain>
    </source>
</reference>
<dbReference type="RefSeq" id="WP_117917728.1">
    <property type="nucleotide sequence ID" value="NZ_QRUB01000017.1"/>
</dbReference>
<dbReference type="InterPro" id="IPR050498">
    <property type="entry name" value="Ycf3"/>
</dbReference>
<proteinExistence type="predicted"/>
<evidence type="ECO:0000256" key="3">
    <source>
        <dbReference type="PROSITE-ProRule" id="PRU00339"/>
    </source>
</evidence>
<sequence>MKWSMLSFMGVLLLSCQGKTSSVTDGDKQVSAPDTVLAYKYKESGKKKSANGDQQGAIDDYTKAIYFNPNYDTAYHNRGVVKAAIGDYNGAISDYNKAIKINPQLKFSFFSRGNVKVKLKDNIGAMYDFSKAIELDSNYINPYINRGVLKSKMGDYNGELSDYRLAIKICKPNADLYNNLGRALYDLERFKESAEAYGEGIKHFPKDYRLYYGRGLARKRIGDKKGACEDWMKSSELGCVQANILLPLCDEYMKERTDSLKRQNEGKEQSE</sequence>
<dbReference type="SMART" id="SM00028">
    <property type="entry name" value="TPR"/>
    <property type="match status" value="5"/>
</dbReference>
<dbReference type="GO" id="GO:0009279">
    <property type="term" value="C:cell outer membrane"/>
    <property type="evidence" value="ECO:0007669"/>
    <property type="project" value="TreeGrafter"/>
</dbReference>
<dbReference type="EMBL" id="QRUB01000017">
    <property type="protein sequence ID" value="RGR26641.1"/>
    <property type="molecule type" value="Genomic_DNA"/>
</dbReference>
<dbReference type="GO" id="GO:0046813">
    <property type="term" value="P:receptor-mediated virion attachment to host cell"/>
    <property type="evidence" value="ECO:0007669"/>
    <property type="project" value="TreeGrafter"/>
</dbReference>
<dbReference type="InterPro" id="IPR019734">
    <property type="entry name" value="TPR_rpt"/>
</dbReference>
<dbReference type="Proteomes" id="UP000284161">
    <property type="component" value="Unassembled WGS sequence"/>
</dbReference>
<accession>A0A412E1Z7</accession>
<comment type="caution">
    <text evidence="4">The sequence shown here is derived from an EMBL/GenBank/DDBJ whole genome shotgun (WGS) entry which is preliminary data.</text>
</comment>
<dbReference type="InterPro" id="IPR011990">
    <property type="entry name" value="TPR-like_helical_dom_sf"/>
</dbReference>
<dbReference type="PROSITE" id="PS51257">
    <property type="entry name" value="PROKAR_LIPOPROTEIN"/>
    <property type="match status" value="1"/>
</dbReference>
<dbReference type="AlphaFoldDB" id="A0A412E1Z7"/>
<keyword evidence="2 3" id="KW-0802">TPR repeat</keyword>
<dbReference type="Pfam" id="PF00515">
    <property type="entry name" value="TPR_1"/>
    <property type="match status" value="1"/>
</dbReference>
<feature type="repeat" description="TPR" evidence="3">
    <location>
        <begin position="174"/>
        <end position="207"/>
    </location>
</feature>
<dbReference type="Pfam" id="PF13432">
    <property type="entry name" value="TPR_16"/>
    <property type="match status" value="1"/>
</dbReference>
<dbReference type="Gene3D" id="1.25.40.10">
    <property type="entry name" value="Tetratricopeptide repeat domain"/>
    <property type="match status" value="3"/>
</dbReference>
<dbReference type="PROSITE" id="PS50005">
    <property type="entry name" value="TPR"/>
    <property type="match status" value="3"/>
</dbReference>
<gene>
    <name evidence="4" type="ORF">DWY58_14275</name>
</gene>
<evidence type="ECO:0000313" key="5">
    <source>
        <dbReference type="Proteomes" id="UP000284161"/>
    </source>
</evidence>
<dbReference type="PROSITE" id="PS50293">
    <property type="entry name" value="TPR_REGION"/>
    <property type="match status" value="1"/>
</dbReference>
<name>A0A412E1Z7_BACSE</name>
<keyword evidence="1" id="KW-0677">Repeat</keyword>
<evidence type="ECO:0000313" key="4">
    <source>
        <dbReference type="EMBL" id="RGR26641.1"/>
    </source>
</evidence>
<dbReference type="SUPFAM" id="SSF48439">
    <property type="entry name" value="Protein prenylyltransferase"/>
    <property type="match status" value="1"/>
</dbReference>
<dbReference type="PANTHER" id="PTHR44858">
    <property type="entry name" value="TETRATRICOPEPTIDE REPEAT PROTEIN 6"/>
    <property type="match status" value="1"/>
</dbReference>
<evidence type="ECO:0000256" key="2">
    <source>
        <dbReference type="ARBA" id="ARBA00022803"/>
    </source>
</evidence>
<feature type="repeat" description="TPR" evidence="3">
    <location>
        <begin position="38"/>
        <end position="71"/>
    </location>
</feature>
<dbReference type="PANTHER" id="PTHR44858:SF1">
    <property type="entry name" value="UDP-N-ACETYLGLUCOSAMINE--PEPTIDE N-ACETYLGLUCOSAMINYLTRANSFERASE SPINDLY-RELATED"/>
    <property type="match status" value="1"/>
</dbReference>
<organism evidence="4 5">
    <name type="scientific">Bacteroides stercoris</name>
    <dbReference type="NCBI Taxonomy" id="46506"/>
    <lineage>
        <taxon>Bacteria</taxon>
        <taxon>Pseudomonadati</taxon>
        <taxon>Bacteroidota</taxon>
        <taxon>Bacteroidia</taxon>
        <taxon>Bacteroidales</taxon>
        <taxon>Bacteroidaceae</taxon>
        <taxon>Bacteroides</taxon>
    </lineage>
</organism>